<feature type="transmembrane region" description="Helical" evidence="15">
    <location>
        <begin position="506"/>
        <end position="526"/>
    </location>
</feature>
<dbReference type="GO" id="GO:0046872">
    <property type="term" value="F:metal ion binding"/>
    <property type="evidence" value="ECO:0007669"/>
    <property type="project" value="UniProtKB-KW"/>
</dbReference>
<name>A0AAV6NUI7_9ROSI</name>
<keyword evidence="4" id="KW-0934">Plastid</keyword>
<dbReference type="Pfam" id="PF03226">
    <property type="entry name" value="Yippee-Mis18"/>
    <property type="match status" value="1"/>
</dbReference>
<evidence type="ECO:0000256" key="1">
    <source>
        <dbReference type="ARBA" id="ARBA00004508"/>
    </source>
</evidence>
<dbReference type="Pfam" id="PF10440">
    <property type="entry name" value="WIYLD"/>
    <property type="match status" value="1"/>
</dbReference>
<dbReference type="InterPro" id="IPR034751">
    <property type="entry name" value="Yippee"/>
</dbReference>
<keyword evidence="9" id="KW-0862">Zinc</keyword>
<keyword evidence="13 15" id="KW-0472">Membrane</keyword>
<evidence type="ECO:0000256" key="8">
    <source>
        <dbReference type="ARBA" id="ARBA00022801"/>
    </source>
</evidence>
<keyword evidence="7" id="KW-0479">Metal-binding</keyword>
<evidence type="ECO:0000256" key="4">
    <source>
        <dbReference type="ARBA" id="ARBA00022640"/>
    </source>
</evidence>
<dbReference type="AlphaFoldDB" id="A0AAV6NUI7"/>
<evidence type="ECO:0000256" key="6">
    <source>
        <dbReference type="ARBA" id="ARBA00022692"/>
    </source>
</evidence>
<dbReference type="Proteomes" id="UP000685013">
    <property type="component" value="Chromosome 4"/>
</dbReference>
<feature type="region of interest" description="Disordered" evidence="14">
    <location>
        <begin position="88"/>
        <end position="111"/>
    </location>
</feature>
<feature type="transmembrane region" description="Helical" evidence="15">
    <location>
        <begin position="438"/>
        <end position="457"/>
    </location>
</feature>
<dbReference type="CDD" id="cd06160">
    <property type="entry name" value="S2P-M50_like_2"/>
    <property type="match status" value="1"/>
</dbReference>
<evidence type="ECO:0000256" key="15">
    <source>
        <dbReference type="SAM" id="Phobius"/>
    </source>
</evidence>
<sequence>MAPRERIKKRGNLRIDAALDAMNPFGFHPKLVRDTVKELLSVYGGDEGWVFIEEGSYTLLIDTLLEKRKDGAIEKVHEEDGRVADLQETSEAGCSSNVVNEASTSNPGAEITVKPTEGVISSYVDNEPFRITATVPANDSDERYWKEEDIGSGVADNHFIRSSMNQSLLAAHTPKIRRRKPYHGWISSGGDDREDLVHLTPAQLPEEFARKQSHLLAVSCCYIRFHPSLLSFGGLKEQRISHRGLKLYQFSSRAKRGVACRVTETQNEPDGTNDKEKDISEGGDQPSSSDSLTEDKSQLDSQAVDEGNNAENKDQGDMQDIDNVEVASGSPLPGLKTQQLDESFRIPRETIEVLKNQVFGFDTFFVTSQDPYEGGVLFKGNLRGEAAKSYEKITKRMQDNFGDVYKLFLLINPEDDKPVAVVIPRKTLQPETTAVPEWFAAAAFGLVTVFTLLLRNVPALQSNLLSTFDNLDLLKDGLSGALVTALVLGVHELGHILAAGDRVKFGIPYFVPSWQIGSFGAITRILNIVPKREDLLKVAVAGPLAGFSVGFLLYILGFILPPSDGIGVIVDSSVFHESFLAGGLAKLVLGDALKEGTPISVNPLVIWAWAGLLINAINSIPAGELDGGRIAFSIWGRKASARITGVSIVLLGLASLFSDVAFYWVALIFFLQRGPIAPLSDEITDPDQNHRSPPPPAVSFMDFASQNGLMMGLAAMAGSSFMGRLFVVSLEGRIYSCKHCRTHLALYEDIVSKSFQCRHGKAYLFNKVVNVTVGVKETRMMMTGMHTVADIFCVGCGSIVGWTYETAFEKNQKYKEGKSVLERFKVSGPGGTSYWVSHARSHEVAHGGGSDADEA</sequence>
<keyword evidence="3" id="KW-0150">Chloroplast</keyword>
<proteinExistence type="inferred from homology"/>
<gene>
    <name evidence="17" type="primary">EGY2</name>
    <name evidence="17" type="ORF">SDJN03_07854</name>
</gene>
<evidence type="ECO:0000256" key="14">
    <source>
        <dbReference type="SAM" id="MobiDB-lite"/>
    </source>
</evidence>
<feature type="transmembrane region" description="Helical" evidence="15">
    <location>
        <begin position="709"/>
        <end position="728"/>
    </location>
</feature>
<keyword evidence="18" id="KW-1185">Reference proteome</keyword>
<keyword evidence="10" id="KW-0809">Transit peptide</keyword>
<dbReference type="InterPro" id="IPR044838">
    <property type="entry name" value="EGY1-like"/>
</dbReference>
<dbReference type="GO" id="GO:0031969">
    <property type="term" value="C:chloroplast membrane"/>
    <property type="evidence" value="ECO:0007669"/>
    <property type="project" value="UniProtKB-SubCell"/>
</dbReference>
<keyword evidence="11 15" id="KW-1133">Transmembrane helix</keyword>
<organism evidence="17 18">
    <name type="scientific">Cucurbita argyrosperma subsp. sororia</name>
    <dbReference type="NCBI Taxonomy" id="37648"/>
    <lineage>
        <taxon>Eukaryota</taxon>
        <taxon>Viridiplantae</taxon>
        <taxon>Streptophyta</taxon>
        <taxon>Embryophyta</taxon>
        <taxon>Tracheophyta</taxon>
        <taxon>Spermatophyta</taxon>
        <taxon>Magnoliopsida</taxon>
        <taxon>eudicotyledons</taxon>
        <taxon>Gunneridae</taxon>
        <taxon>Pentapetalae</taxon>
        <taxon>rosids</taxon>
        <taxon>fabids</taxon>
        <taxon>Cucurbitales</taxon>
        <taxon>Cucurbitaceae</taxon>
        <taxon>Cucurbiteae</taxon>
        <taxon>Cucurbita</taxon>
    </lineage>
</organism>
<dbReference type="PANTHER" id="PTHR31412:SF5">
    <property type="entry name" value="ZINC METALLOPROTEASE EGY2, CHLOROPLASTIC-RELATED"/>
    <property type="match status" value="1"/>
</dbReference>
<evidence type="ECO:0000313" key="18">
    <source>
        <dbReference type="Proteomes" id="UP000685013"/>
    </source>
</evidence>
<feature type="region of interest" description="Disordered" evidence="14">
    <location>
        <begin position="259"/>
        <end position="341"/>
    </location>
</feature>
<comment type="subcellular location">
    <subcellularLocation>
        <location evidence="1">Plastid</location>
        <location evidence="1">Chloroplast membrane</location>
        <topology evidence="1">Multi-pass membrane protein</topology>
    </subcellularLocation>
</comment>
<feature type="non-terminal residue" evidence="17">
    <location>
        <position position="1"/>
    </location>
</feature>
<comment type="similarity">
    <text evidence="2">Belongs to the peptidase M50B family.</text>
</comment>
<keyword evidence="8" id="KW-0378">Hydrolase</keyword>
<keyword evidence="6 15" id="KW-0812">Transmembrane</keyword>
<evidence type="ECO:0000256" key="11">
    <source>
        <dbReference type="ARBA" id="ARBA00022989"/>
    </source>
</evidence>
<feature type="transmembrane region" description="Helical" evidence="15">
    <location>
        <begin position="478"/>
        <end position="500"/>
    </location>
</feature>
<dbReference type="InterPro" id="IPR018848">
    <property type="entry name" value="WIYLD_domain"/>
</dbReference>
<comment type="caution">
    <text evidence="17">The sequence shown here is derived from an EMBL/GenBank/DDBJ whole genome shotgun (WGS) entry which is preliminary data.</text>
</comment>
<feature type="domain" description="Yippee" evidence="16">
    <location>
        <begin position="733"/>
        <end position="830"/>
    </location>
</feature>
<feature type="compositionally biased region" description="Polar residues" evidence="14">
    <location>
        <begin position="88"/>
        <end position="107"/>
    </location>
</feature>
<evidence type="ECO:0000256" key="12">
    <source>
        <dbReference type="ARBA" id="ARBA00023049"/>
    </source>
</evidence>
<accession>A0AAV6NUI7</accession>
<dbReference type="Pfam" id="PF02163">
    <property type="entry name" value="Peptidase_M50"/>
    <property type="match status" value="1"/>
</dbReference>
<evidence type="ECO:0000256" key="7">
    <source>
        <dbReference type="ARBA" id="ARBA00022723"/>
    </source>
</evidence>
<dbReference type="PANTHER" id="PTHR31412">
    <property type="entry name" value="ZINC METALLOPROTEASE EGY1"/>
    <property type="match status" value="1"/>
</dbReference>
<evidence type="ECO:0000256" key="13">
    <source>
        <dbReference type="ARBA" id="ARBA00023136"/>
    </source>
</evidence>
<feature type="transmembrane region" description="Helical" evidence="15">
    <location>
        <begin position="538"/>
        <end position="560"/>
    </location>
</feature>
<feature type="transmembrane region" description="Helical" evidence="15">
    <location>
        <begin position="643"/>
        <end position="671"/>
    </location>
</feature>
<keyword evidence="12 17" id="KW-0482">Metalloprotease</keyword>
<evidence type="ECO:0000256" key="10">
    <source>
        <dbReference type="ARBA" id="ARBA00022946"/>
    </source>
</evidence>
<evidence type="ECO:0000313" key="17">
    <source>
        <dbReference type="EMBL" id="KAG6602621.1"/>
    </source>
</evidence>
<protein>
    <submittedName>
        <fullName evidence="17">Zinc metalloprotease EGY2, chloroplastic</fullName>
    </submittedName>
</protein>
<evidence type="ECO:0000256" key="3">
    <source>
        <dbReference type="ARBA" id="ARBA00022528"/>
    </source>
</evidence>
<dbReference type="InterPro" id="IPR008915">
    <property type="entry name" value="Peptidase_M50"/>
</dbReference>
<dbReference type="GO" id="GO:0006508">
    <property type="term" value="P:proteolysis"/>
    <property type="evidence" value="ECO:0007669"/>
    <property type="project" value="UniProtKB-KW"/>
</dbReference>
<dbReference type="InterPro" id="IPR004910">
    <property type="entry name" value="Yippee/Mis18/Cereblon"/>
</dbReference>
<reference evidence="17 18" key="1">
    <citation type="journal article" date="2021" name="Hortic Res">
        <title>The domestication of Cucurbita argyrosperma as revealed by the genome of its wild relative.</title>
        <authorList>
            <person name="Barrera-Redondo J."/>
            <person name="Sanchez-de la Vega G."/>
            <person name="Aguirre-Liguori J.A."/>
            <person name="Castellanos-Morales G."/>
            <person name="Gutierrez-Guerrero Y.T."/>
            <person name="Aguirre-Dugua X."/>
            <person name="Aguirre-Planter E."/>
            <person name="Tenaillon M.I."/>
            <person name="Lira-Saade R."/>
            <person name="Eguiarte L.E."/>
        </authorList>
    </citation>
    <scope>NUCLEOTIDE SEQUENCE [LARGE SCALE GENOMIC DNA]</scope>
    <source>
        <strain evidence="17">JBR-2021</strain>
    </source>
</reference>
<evidence type="ECO:0000256" key="5">
    <source>
        <dbReference type="ARBA" id="ARBA00022670"/>
    </source>
</evidence>
<dbReference type="GO" id="GO:0008237">
    <property type="term" value="F:metallopeptidase activity"/>
    <property type="evidence" value="ECO:0007669"/>
    <property type="project" value="UniProtKB-KW"/>
</dbReference>
<keyword evidence="5" id="KW-0645">Protease</keyword>
<evidence type="ECO:0000256" key="9">
    <source>
        <dbReference type="ARBA" id="ARBA00022833"/>
    </source>
</evidence>
<dbReference type="PROSITE" id="PS51792">
    <property type="entry name" value="YIPPEE"/>
    <property type="match status" value="1"/>
</dbReference>
<evidence type="ECO:0000256" key="2">
    <source>
        <dbReference type="ARBA" id="ARBA00007931"/>
    </source>
</evidence>
<evidence type="ECO:0000259" key="16">
    <source>
        <dbReference type="PROSITE" id="PS51792"/>
    </source>
</evidence>
<dbReference type="EMBL" id="JAGKQH010000004">
    <property type="protein sequence ID" value="KAG6602621.1"/>
    <property type="molecule type" value="Genomic_DNA"/>
</dbReference>